<dbReference type="HAMAP" id="MF_01065">
    <property type="entry name" value="UPF0257"/>
    <property type="match status" value="1"/>
</dbReference>
<evidence type="ECO:0000313" key="9">
    <source>
        <dbReference type="Proteomes" id="UP000008881"/>
    </source>
</evidence>
<evidence type="ECO:0000256" key="3">
    <source>
        <dbReference type="ARBA" id="ARBA00023136"/>
    </source>
</evidence>
<dbReference type="GO" id="GO:0005886">
    <property type="term" value="C:plasma membrane"/>
    <property type="evidence" value="ECO:0007669"/>
    <property type="project" value="UniProtKB-SubCell"/>
</dbReference>
<dbReference type="eggNOG" id="ENOG502Z8TA">
    <property type="taxonomic scope" value="Bacteria"/>
</dbReference>
<accession>A0A0H3FVI4</accession>
<gene>
    <name evidence="8" type="ordered locus">EAE_18395</name>
</gene>
<dbReference type="HOGENOM" id="CLU_1174761_0_0_6"/>
<evidence type="ECO:0000256" key="1">
    <source>
        <dbReference type="ARBA" id="ARBA00022475"/>
    </source>
</evidence>
<keyword evidence="5 6" id="KW-0449">Lipoprotein</keyword>
<dbReference type="OrthoDB" id="6622075at2"/>
<protein>
    <recommendedName>
        <fullName evidence="6">UPF0257 lipoprotein EAE_18395</fullName>
    </recommendedName>
</protein>
<dbReference type="GeneID" id="93311866"/>
<comment type="subcellular location">
    <subcellularLocation>
        <location evidence="6">Cell membrane</location>
        <topology evidence="6">Lipid-anchor</topology>
    </subcellularLocation>
</comment>
<keyword evidence="3 6" id="KW-0472">Membrane</keyword>
<reference evidence="8 9" key="1">
    <citation type="journal article" date="2012" name="J. Bacteriol.">
        <title>Complete genome sequence of Enterobacter aerogenes KCTC 2190.</title>
        <authorList>
            <person name="Shin S.H."/>
            <person name="Kim S."/>
            <person name="Kim J.Y."/>
            <person name="Lee S."/>
            <person name="Um Y."/>
            <person name="Oh M.K."/>
            <person name="Kim Y.R."/>
            <person name="Lee J."/>
            <person name="Yang K.S."/>
        </authorList>
    </citation>
    <scope>NUCLEOTIDE SEQUENCE [LARGE SCALE GENOMIC DNA]</scope>
    <source>
        <strain evidence="8 9">KCTC 2190</strain>
    </source>
</reference>
<keyword evidence="9" id="KW-1185">Reference proteome</keyword>
<evidence type="ECO:0000313" key="8">
    <source>
        <dbReference type="EMBL" id="AEG98586.1"/>
    </source>
</evidence>
<evidence type="ECO:0000256" key="6">
    <source>
        <dbReference type="HAMAP-Rule" id="MF_01065"/>
    </source>
</evidence>
<feature type="chain" id="PRO_5008839031" description="UPF0257 lipoprotein EAE_18395" evidence="7">
    <location>
        <begin position="25"/>
        <end position="236"/>
    </location>
</feature>
<dbReference type="KEGG" id="eae:EAE_18395"/>
<keyword evidence="1 6" id="KW-1003">Cell membrane</keyword>
<evidence type="ECO:0000256" key="4">
    <source>
        <dbReference type="ARBA" id="ARBA00023139"/>
    </source>
</evidence>
<dbReference type="Proteomes" id="UP000008881">
    <property type="component" value="Chromosome"/>
</dbReference>
<dbReference type="AlphaFoldDB" id="A0A0H3FVI4"/>
<evidence type="ECO:0000256" key="2">
    <source>
        <dbReference type="ARBA" id="ARBA00022729"/>
    </source>
</evidence>
<dbReference type="PATRIC" id="fig|1028307.3.peg.3676"/>
<feature type="signal peptide" evidence="7">
    <location>
        <begin position="1"/>
        <end position="24"/>
    </location>
</feature>
<keyword evidence="2 6" id="KW-0732">Signal</keyword>
<dbReference type="Pfam" id="PF06788">
    <property type="entry name" value="UPF0257"/>
    <property type="match status" value="1"/>
</dbReference>
<evidence type="ECO:0000256" key="7">
    <source>
        <dbReference type="SAM" id="SignalP"/>
    </source>
</evidence>
<keyword evidence="4" id="KW-0564">Palmitate</keyword>
<evidence type="ECO:0000256" key="5">
    <source>
        <dbReference type="ARBA" id="ARBA00023288"/>
    </source>
</evidence>
<dbReference type="InterPro" id="IPR010646">
    <property type="entry name" value="UPF0257"/>
</dbReference>
<comment type="similarity">
    <text evidence="6">Belongs to the UPF0257 family.</text>
</comment>
<organism evidence="8 9">
    <name type="scientific">Klebsiella aerogenes (strain ATCC 13048 / DSM 30053 / CCUG 1429 / JCM 1235 / KCTC 2190 / NBRC 13534 / NCIMB 10102 / NCTC 10006 / CDC 819-56)</name>
    <name type="common">Enterobacter aerogenes</name>
    <dbReference type="NCBI Taxonomy" id="1028307"/>
    <lineage>
        <taxon>Bacteria</taxon>
        <taxon>Pseudomonadati</taxon>
        <taxon>Pseudomonadota</taxon>
        <taxon>Gammaproteobacteria</taxon>
        <taxon>Enterobacterales</taxon>
        <taxon>Enterobacteriaceae</taxon>
        <taxon>Klebsiella/Raoultella group</taxon>
        <taxon>Klebsiella</taxon>
    </lineage>
</organism>
<dbReference type="RefSeq" id="WP_015366765.1">
    <property type="nucleotide sequence ID" value="NC_015663.1"/>
</dbReference>
<proteinExistence type="inferred from homology"/>
<dbReference type="PROSITE" id="PS51257">
    <property type="entry name" value="PROKAR_LIPOPROTEIN"/>
    <property type="match status" value="1"/>
</dbReference>
<sequence length="236" mass="26380">MNKLFLLIPAALLLSACDKPSAPAAFTPEMASFSNEFEFDPLRGPVKTFTQILFDDQGEMVKRVRAQVSAEGCFDLLDFTDLENKTGATLVLDANYYLDAQTQEKRLRLQGKCQLAEMPAAGVSWETDDNGFVVTARGKESTSSYRYDSEGYPLGKTTTAKDERFSVVSTPSTDPRKKLDYSAVSVFNDRALGKVNQTCDYDDHDNPIRCEMQVVDESVQPAVTRHYSIKNSIDYY</sequence>
<name>A0A0H3FVI4_KLEAK</name>
<dbReference type="EMBL" id="CP002824">
    <property type="protein sequence ID" value="AEG98586.1"/>
    <property type="molecule type" value="Genomic_DNA"/>
</dbReference>
<dbReference type="NCBIfam" id="NF002798">
    <property type="entry name" value="PRK02939.1"/>
    <property type="match status" value="1"/>
</dbReference>